<dbReference type="Gene3D" id="1.10.3210.10">
    <property type="entry name" value="Hypothetical protein af1432"/>
    <property type="match status" value="1"/>
</dbReference>
<feature type="domain" description="HD-GYP" evidence="1">
    <location>
        <begin position="1"/>
        <end position="155"/>
    </location>
</feature>
<dbReference type="PANTHER" id="PTHR43155">
    <property type="entry name" value="CYCLIC DI-GMP PHOSPHODIESTERASE PA4108-RELATED"/>
    <property type="match status" value="1"/>
</dbReference>
<dbReference type="InterPro" id="IPR003607">
    <property type="entry name" value="HD/PDEase_dom"/>
</dbReference>
<dbReference type="EMBL" id="VSSQ01019323">
    <property type="protein sequence ID" value="MPM63293.1"/>
    <property type="molecule type" value="Genomic_DNA"/>
</dbReference>
<evidence type="ECO:0000313" key="2">
    <source>
        <dbReference type="EMBL" id="MPM63293.1"/>
    </source>
</evidence>
<dbReference type="CDD" id="cd00077">
    <property type="entry name" value="HDc"/>
    <property type="match status" value="1"/>
</dbReference>
<organism evidence="2">
    <name type="scientific">bioreactor metagenome</name>
    <dbReference type="NCBI Taxonomy" id="1076179"/>
    <lineage>
        <taxon>unclassified sequences</taxon>
        <taxon>metagenomes</taxon>
        <taxon>ecological metagenomes</taxon>
    </lineage>
</organism>
<proteinExistence type="predicted"/>
<dbReference type="PANTHER" id="PTHR43155:SF2">
    <property type="entry name" value="CYCLIC DI-GMP PHOSPHODIESTERASE PA4108"/>
    <property type="match status" value="1"/>
</dbReference>
<gene>
    <name evidence="2" type="ORF">SDC9_110173</name>
</gene>
<sequence>MTKESIKEVTIGGLLHDLGKIKVPSTIINKNGPLTDEEFEEMKKHPIYGKELLKDNMNIPYSSIIGIEQHHEKVNGKGYPYGLTGDEISKYGKIICICDVYDAVSSDRSYRNKFNPSDAYELILAGCGSSFDSSLVKSFKETFSVYPLGCCVRLSNGIEGYVIRQNKNFPDRPVLRILYDKKTKKPIKFYEIDLLETPNLIIEKVV</sequence>
<accession>A0A645BJB9</accession>
<comment type="caution">
    <text evidence="2">The sequence shown here is derived from an EMBL/GenBank/DDBJ whole genome shotgun (WGS) entry which is preliminary data.</text>
</comment>
<evidence type="ECO:0000259" key="1">
    <source>
        <dbReference type="PROSITE" id="PS51832"/>
    </source>
</evidence>
<keyword evidence="2" id="KW-0378">Hydrolase</keyword>
<dbReference type="InterPro" id="IPR037522">
    <property type="entry name" value="HD_GYP_dom"/>
</dbReference>
<name>A0A645BJB9_9ZZZZ</name>
<dbReference type="PROSITE" id="PS51832">
    <property type="entry name" value="HD_GYP"/>
    <property type="match status" value="1"/>
</dbReference>
<dbReference type="AlphaFoldDB" id="A0A645BJB9"/>
<dbReference type="Pfam" id="PF13487">
    <property type="entry name" value="HD_5"/>
    <property type="match status" value="1"/>
</dbReference>
<reference evidence="2" key="1">
    <citation type="submission" date="2019-08" db="EMBL/GenBank/DDBJ databases">
        <authorList>
            <person name="Kucharzyk K."/>
            <person name="Murdoch R.W."/>
            <person name="Higgins S."/>
            <person name="Loffler F."/>
        </authorList>
    </citation>
    <scope>NUCLEOTIDE SEQUENCE</scope>
</reference>
<dbReference type="SUPFAM" id="SSF109604">
    <property type="entry name" value="HD-domain/PDEase-like"/>
    <property type="match status" value="1"/>
</dbReference>
<protein>
    <submittedName>
        <fullName evidence="2">Cyclic di-GMP phosphodiesterase</fullName>
        <ecNumber evidence="2">3.1.4.-</ecNumber>
    </submittedName>
</protein>
<dbReference type="GO" id="GO:0016787">
    <property type="term" value="F:hydrolase activity"/>
    <property type="evidence" value="ECO:0007669"/>
    <property type="project" value="UniProtKB-KW"/>
</dbReference>
<dbReference type="EC" id="3.1.4.-" evidence="2"/>